<dbReference type="InterPro" id="IPR001555">
    <property type="entry name" value="GART_AS"/>
</dbReference>
<keyword evidence="12" id="KW-1185">Reference proteome</keyword>
<proteinExistence type="inferred from homology"/>
<dbReference type="NCBIfam" id="NF005755">
    <property type="entry name" value="PRK07579.1"/>
    <property type="match status" value="1"/>
</dbReference>
<evidence type="ECO:0000256" key="6">
    <source>
        <dbReference type="ARBA" id="ARBA00041324"/>
    </source>
</evidence>
<comment type="similarity">
    <text evidence="5">Belongs to the GART family.</text>
</comment>
<keyword evidence="4" id="KW-0658">Purine biosynthesis</keyword>
<evidence type="ECO:0000256" key="8">
    <source>
        <dbReference type="ARBA" id="ARBA00047664"/>
    </source>
</evidence>
<dbReference type="Proteomes" id="UP001212189">
    <property type="component" value="Chromosome"/>
</dbReference>
<dbReference type="PROSITE" id="PS00373">
    <property type="entry name" value="GART"/>
    <property type="match status" value="1"/>
</dbReference>
<dbReference type="GO" id="GO:0006189">
    <property type="term" value="P:'de novo' IMP biosynthetic process"/>
    <property type="evidence" value="ECO:0007669"/>
    <property type="project" value="TreeGrafter"/>
</dbReference>
<dbReference type="EMBL" id="CP114976">
    <property type="protein sequence ID" value="WBE25081.1"/>
    <property type="molecule type" value="Genomic_DNA"/>
</dbReference>
<name>A0AAE9VUG0_9GAMM</name>
<dbReference type="PANTHER" id="PTHR43369:SF2">
    <property type="entry name" value="PHOSPHORIBOSYLGLYCINAMIDE FORMYLTRANSFERASE"/>
    <property type="match status" value="1"/>
</dbReference>
<gene>
    <name evidence="11" type="ORF">O6P33_12085</name>
</gene>
<dbReference type="PANTHER" id="PTHR43369">
    <property type="entry name" value="PHOSPHORIBOSYLGLYCINAMIDE FORMYLTRANSFERASE"/>
    <property type="match status" value="1"/>
</dbReference>
<dbReference type="SUPFAM" id="SSF53328">
    <property type="entry name" value="Formyltransferase"/>
    <property type="match status" value="1"/>
</dbReference>
<dbReference type="AlphaFoldDB" id="A0AAE9VUG0"/>
<evidence type="ECO:0000256" key="4">
    <source>
        <dbReference type="ARBA" id="ARBA00022755"/>
    </source>
</evidence>
<evidence type="ECO:0000259" key="9">
    <source>
        <dbReference type="Pfam" id="PF00551"/>
    </source>
</evidence>
<evidence type="ECO:0000256" key="3">
    <source>
        <dbReference type="ARBA" id="ARBA00022679"/>
    </source>
</evidence>
<comment type="pathway">
    <text evidence="1">Purine metabolism; IMP biosynthesis via de novo pathway; N(2)-formyl-N(1)-(5-phospho-D-ribosyl)glycinamide from N(1)-(5-phospho-D-ribosyl)glycinamide (10-formyl THF route): step 1/1.</text>
</comment>
<dbReference type="Pfam" id="PF18216">
    <property type="entry name" value="N_formyltrans_C"/>
    <property type="match status" value="1"/>
</dbReference>
<dbReference type="RefSeq" id="WP_269818026.1">
    <property type="nucleotide sequence ID" value="NZ_CP114976.1"/>
</dbReference>
<organism evidence="11 12">
    <name type="scientific">Denitrificimonas caeni</name>
    <dbReference type="NCBI Taxonomy" id="521720"/>
    <lineage>
        <taxon>Bacteria</taxon>
        <taxon>Pseudomonadati</taxon>
        <taxon>Pseudomonadota</taxon>
        <taxon>Gammaproteobacteria</taxon>
        <taxon>Pseudomonadales</taxon>
        <taxon>Pseudomonadaceae</taxon>
        <taxon>Denitrificimonas</taxon>
    </lineage>
</organism>
<dbReference type="Pfam" id="PF00551">
    <property type="entry name" value="Formyl_trans_N"/>
    <property type="match status" value="1"/>
</dbReference>
<dbReference type="EC" id="2.1.2.2" evidence="2"/>
<dbReference type="InterPro" id="IPR002376">
    <property type="entry name" value="Formyl_transf_N"/>
</dbReference>
<evidence type="ECO:0000256" key="2">
    <source>
        <dbReference type="ARBA" id="ARBA00012254"/>
    </source>
</evidence>
<dbReference type="InterPro" id="IPR040660">
    <property type="entry name" value="N_formyltrans_C"/>
</dbReference>
<evidence type="ECO:0000256" key="7">
    <source>
        <dbReference type="ARBA" id="ARBA00041682"/>
    </source>
</evidence>
<dbReference type="GO" id="GO:0005829">
    <property type="term" value="C:cytosol"/>
    <property type="evidence" value="ECO:0007669"/>
    <property type="project" value="TreeGrafter"/>
</dbReference>
<reference evidence="11 12" key="1">
    <citation type="submission" date="2022-12" db="EMBL/GenBank/DDBJ databases">
        <title>Coexistence and Characterization of a Novel Tigecycline Resistance gene tet(X) variant and blaNDM-1 in a Pseudomonas caeni Isolate of Chicken Origin.</title>
        <authorList>
            <person name="Lu X."/>
            <person name="Zhang L."/>
            <person name="Li R."/>
            <person name="Wang Z."/>
        </authorList>
    </citation>
    <scope>NUCLEOTIDE SEQUENCE [LARGE SCALE GENOMIC DNA]</scope>
    <source>
        <strain evidence="11 12">CE14</strain>
    </source>
</reference>
<accession>A0AAE9VUG0</accession>
<feature type="domain" description="Formyl transferase N-terminal" evidence="9">
    <location>
        <begin position="67"/>
        <end position="163"/>
    </location>
</feature>
<comment type="catalytic activity">
    <reaction evidence="8">
        <text>N(1)-(5-phospho-beta-D-ribosyl)glycinamide + (6R)-10-formyltetrahydrofolate = N(2)-formyl-N(1)-(5-phospho-beta-D-ribosyl)glycinamide + (6S)-5,6,7,8-tetrahydrofolate + H(+)</text>
        <dbReference type="Rhea" id="RHEA:15053"/>
        <dbReference type="ChEBI" id="CHEBI:15378"/>
        <dbReference type="ChEBI" id="CHEBI:57453"/>
        <dbReference type="ChEBI" id="CHEBI:143788"/>
        <dbReference type="ChEBI" id="CHEBI:147286"/>
        <dbReference type="ChEBI" id="CHEBI:195366"/>
        <dbReference type="EC" id="2.1.2.2"/>
    </reaction>
</comment>
<evidence type="ECO:0000313" key="11">
    <source>
        <dbReference type="EMBL" id="WBE25081.1"/>
    </source>
</evidence>
<evidence type="ECO:0000313" key="12">
    <source>
        <dbReference type="Proteomes" id="UP001212189"/>
    </source>
</evidence>
<dbReference type="InterPro" id="IPR036477">
    <property type="entry name" value="Formyl_transf_N_sf"/>
</dbReference>
<evidence type="ECO:0000259" key="10">
    <source>
        <dbReference type="Pfam" id="PF18216"/>
    </source>
</evidence>
<evidence type="ECO:0000256" key="5">
    <source>
        <dbReference type="ARBA" id="ARBA00038440"/>
    </source>
</evidence>
<keyword evidence="3" id="KW-0808">Transferase</keyword>
<dbReference type="Gene3D" id="3.40.50.170">
    <property type="entry name" value="Formyl transferase, N-terminal domain"/>
    <property type="match status" value="1"/>
</dbReference>
<sequence length="245" mass="28123">MINILVISDNVELVSHMQTLHKKLKGIDFKIDYRFSVVNKNPDGLLSLGMTCVDVKDTEAVASIVNNYDLVISAHCKQIFPKELVENVRCINIHPGLNPYNRGWYPQVFSIINKMPIGCTIHEMNEHVDHGAIIYQRRVDVYSDDTSLEVYNRVQNAEKELLNEYFKSLVLGSYKATKMKGDGNYNGIEDFNKLCELDLNHYGTLSEHLDILRALSHGEFSNAYFTNCSGDKVYLKLDFIHRRMK</sequence>
<protein>
    <recommendedName>
        <fullName evidence="2">phosphoribosylglycinamide formyltransferase 1</fullName>
        <ecNumber evidence="2">2.1.2.2</ecNumber>
    </recommendedName>
    <alternativeName>
        <fullName evidence="7">5'-phosphoribosylglycinamide transformylase</fullName>
    </alternativeName>
    <alternativeName>
        <fullName evidence="6">GAR transformylase</fullName>
    </alternativeName>
</protein>
<evidence type="ECO:0000256" key="1">
    <source>
        <dbReference type="ARBA" id="ARBA00005054"/>
    </source>
</evidence>
<feature type="domain" description="N-formyltransferase dimerization C-terminal" evidence="10">
    <location>
        <begin position="190"/>
        <end position="239"/>
    </location>
</feature>
<dbReference type="KEGG" id="dce:O6P33_12085"/>
<dbReference type="GO" id="GO:0004644">
    <property type="term" value="F:phosphoribosylglycinamide formyltransferase activity"/>
    <property type="evidence" value="ECO:0007669"/>
    <property type="project" value="UniProtKB-EC"/>
</dbReference>